<dbReference type="InterPro" id="IPR050469">
    <property type="entry name" value="Diguanylate_Cyclase"/>
</dbReference>
<keyword evidence="2" id="KW-0808">Transferase</keyword>
<dbReference type="InterPro" id="IPR000160">
    <property type="entry name" value="GGDEF_dom"/>
</dbReference>
<feature type="domain" description="GGDEF" evidence="1">
    <location>
        <begin position="1"/>
        <end position="128"/>
    </location>
</feature>
<evidence type="ECO:0000259" key="1">
    <source>
        <dbReference type="PROSITE" id="PS50887"/>
    </source>
</evidence>
<dbReference type="SMART" id="SM00267">
    <property type="entry name" value="GGDEF"/>
    <property type="match status" value="1"/>
</dbReference>
<protein>
    <submittedName>
        <fullName evidence="2">Diguanylate cyclase DosC</fullName>
        <ecNumber evidence="2">2.7.7.65</ecNumber>
    </submittedName>
</protein>
<proteinExistence type="predicted"/>
<dbReference type="InterPro" id="IPR043128">
    <property type="entry name" value="Rev_trsase/Diguanyl_cyclase"/>
</dbReference>
<dbReference type="GO" id="GO:0052621">
    <property type="term" value="F:diguanylate cyclase activity"/>
    <property type="evidence" value="ECO:0007669"/>
    <property type="project" value="UniProtKB-EC"/>
</dbReference>
<sequence length="128" mass="14328">MVLDVDKFKIINDTYGHNIGDVVLKEIVQAISHITRDSDKLIRWGGDEFVGIFYGLSEENAIILGEKILFEVANLKISVGDNSISPSVSIGFSYFNKNDQEYTDALKRSDEALYKSKVQGRNKANIIV</sequence>
<dbReference type="EC" id="2.7.7.65" evidence="2"/>
<dbReference type="GO" id="GO:0043709">
    <property type="term" value="P:cell adhesion involved in single-species biofilm formation"/>
    <property type="evidence" value="ECO:0007669"/>
    <property type="project" value="TreeGrafter"/>
</dbReference>
<dbReference type="CDD" id="cd01949">
    <property type="entry name" value="GGDEF"/>
    <property type="match status" value="1"/>
</dbReference>
<dbReference type="GO" id="GO:1902201">
    <property type="term" value="P:negative regulation of bacterial-type flagellum-dependent cell motility"/>
    <property type="evidence" value="ECO:0007669"/>
    <property type="project" value="TreeGrafter"/>
</dbReference>
<dbReference type="Gene3D" id="3.30.70.270">
    <property type="match status" value="1"/>
</dbReference>
<dbReference type="GO" id="GO:0005886">
    <property type="term" value="C:plasma membrane"/>
    <property type="evidence" value="ECO:0007669"/>
    <property type="project" value="TreeGrafter"/>
</dbReference>
<accession>A0A645BI61</accession>
<dbReference type="InterPro" id="IPR029787">
    <property type="entry name" value="Nucleotide_cyclase"/>
</dbReference>
<dbReference type="PANTHER" id="PTHR45138">
    <property type="entry name" value="REGULATORY COMPONENTS OF SENSORY TRANSDUCTION SYSTEM"/>
    <property type="match status" value="1"/>
</dbReference>
<keyword evidence="2" id="KW-0548">Nucleotidyltransferase</keyword>
<dbReference type="PROSITE" id="PS50887">
    <property type="entry name" value="GGDEF"/>
    <property type="match status" value="1"/>
</dbReference>
<dbReference type="Pfam" id="PF00990">
    <property type="entry name" value="GGDEF"/>
    <property type="match status" value="1"/>
</dbReference>
<name>A0A645BI61_9ZZZZ</name>
<dbReference type="EMBL" id="VSSQ01019846">
    <property type="protein sequence ID" value="MPM64251.1"/>
    <property type="molecule type" value="Genomic_DNA"/>
</dbReference>
<dbReference type="PANTHER" id="PTHR45138:SF9">
    <property type="entry name" value="DIGUANYLATE CYCLASE DGCM-RELATED"/>
    <property type="match status" value="1"/>
</dbReference>
<gene>
    <name evidence="2" type="primary">dosC_2</name>
    <name evidence="2" type="ORF">SDC9_111137</name>
</gene>
<evidence type="ECO:0000313" key="2">
    <source>
        <dbReference type="EMBL" id="MPM64251.1"/>
    </source>
</evidence>
<reference evidence="2" key="1">
    <citation type="submission" date="2019-08" db="EMBL/GenBank/DDBJ databases">
        <authorList>
            <person name="Kucharzyk K."/>
            <person name="Murdoch R.W."/>
            <person name="Higgins S."/>
            <person name="Loffler F."/>
        </authorList>
    </citation>
    <scope>NUCLEOTIDE SEQUENCE</scope>
</reference>
<dbReference type="SUPFAM" id="SSF55073">
    <property type="entry name" value="Nucleotide cyclase"/>
    <property type="match status" value="1"/>
</dbReference>
<dbReference type="NCBIfam" id="TIGR00254">
    <property type="entry name" value="GGDEF"/>
    <property type="match status" value="1"/>
</dbReference>
<organism evidence="2">
    <name type="scientific">bioreactor metagenome</name>
    <dbReference type="NCBI Taxonomy" id="1076179"/>
    <lineage>
        <taxon>unclassified sequences</taxon>
        <taxon>metagenomes</taxon>
        <taxon>ecological metagenomes</taxon>
    </lineage>
</organism>
<comment type="caution">
    <text evidence="2">The sequence shown here is derived from an EMBL/GenBank/DDBJ whole genome shotgun (WGS) entry which is preliminary data.</text>
</comment>
<dbReference type="AlphaFoldDB" id="A0A645BI61"/>